<dbReference type="EMBL" id="JAVRHS010000014">
    <property type="protein sequence ID" value="MDT0576994.1"/>
    <property type="molecule type" value="Genomic_DNA"/>
</dbReference>
<reference evidence="2 3" key="1">
    <citation type="submission" date="2023-09" db="EMBL/GenBank/DDBJ databases">
        <authorList>
            <person name="Rey-Velasco X."/>
        </authorList>
    </citation>
    <scope>NUCLEOTIDE SEQUENCE [LARGE SCALE GENOMIC DNA]</scope>
    <source>
        <strain evidence="2 3">F390</strain>
    </source>
</reference>
<dbReference type="Pfam" id="PF04230">
    <property type="entry name" value="PS_pyruv_trans"/>
    <property type="match status" value="1"/>
</dbReference>
<organism evidence="2 3">
    <name type="scientific">Croceicoccus esteveae</name>
    <dbReference type="NCBI Taxonomy" id="3075597"/>
    <lineage>
        <taxon>Bacteria</taxon>
        <taxon>Pseudomonadati</taxon>
        <taxon>Pseudomonadota</taxon>
        <taxon>Alphaproteobacteria</taxon>
        <taxon>Sphingomonadales</taxon>
        <taxon>Erythrobacteraceae</taxon>
        <taxon>Croceicoccus</taxon>
    </lineage>
</organism>
<gene>
    <name evidence="2" type="ORF">RM533_12530</name>
</gene>
<comment type="caution">
    <text evidence="2">The sequence shown here is derived from an EMBL/GenBank/DDBJ whole genome shotgun (WGS) entry which is preliminary data.</text>
</comment>
<evidence type="ECO:0000313" key="3">
    <source>
        <dbReference type="Proteomes" id="UP001259803"/>
    </source>
</evidence>
<name>A0ABU2ZKY6_9SPHN</name>
<keyword evidence="3" id="KW-1185">Reference proteome</keyword>
<dbReference type="RefSeq" id="WP_311341569.1">
    <property type="nucleotide sequence ID" value="NZ_JAVRHS010000014.1"/>
</dbReference>
<dbReference type="Proteomes" id="UP001259803">
    <property type="component" value="Unassembled WGS sequence"/>
</dbReference>
<sequence>MTMKHLFPGQSAPDIRACNAPVIARLQEALRAAMNDVAPTGGDYAILDFPNHGNIGDSAIYLGELALCRQHFGRSPALVTEANDDDLARIARLNPDATLLLHGGGNFGDLYPRHQQFRDAVLRRFVDRRIVMMPQSIHFENVANVAPSAAAIAAHPDFTMMVRDRSSLQFAEQHFACRVLLVPDMAFMLGAIAPPIRADLRVLGLMRKDKEAAISDNGDLARLPQPAQIVDWPDEWKYPRKPDVLPDFLRRWLPPQVQGWKPASPAAFEWLANKRLQTGLTILARGQTVLTDRLHAHILCVLLGIGHVVLDNSYGKIKKFSDEWTQDSAFMRARSLAEAVDMLNAD</sequence>
<keyword evidence="2" id="KW-0808">Transferase</keyword>
<accession>A0ABU2ZKY6</accession>
<dbReference type="GO" id="GO:0016740">
    <property type="term" value="F:transferase activity"/>
    <property type="evidence" value="ECO:0007669"/>
    <property type="project" value="UniProtKB-KW"/>
</dbReference>
<evidence type="ECO:0000313" key="2">
    <source>
        <dbReference type="EMBL" id="MDT0576994.1"/>
    </source>
</evidence>
<protein>
    <submittedName>
        <fullName evidence="2">Polysaccharide pyruvyl transferase family protein</fullName>
    </submittedName>
</protein>
<evidence type="ECO:0000259" key="1">
    <source>
        <dbReference type="Pfam" id="PF04230"/>
    </source>
</evidence>
<proteinExistence type="predicted"/>
<dbReference type="InterPro" id="IPR007345">
    <property type="entry name" value="Polysacch_pyruvyl_Trfase"/>
</dbReference>
<feature type="domain" description="Polysaccharide pyruvyl transferase" evidence="1">
    <location>
        <begin position="54"/>
        <end position="314"/>
    </location>
</feature>